<comment type="caution">
    <text evidence="3">The sequence shown here is derived from an EMBL/GenBank/DDBJ whole genome shotgun (WGS) entry which is preliminary data.</text>
</comment>
<gene>
    <name evidence="3" type="ORF">CKAN_02567800</name>
</gene>
<accession>A0A3S3NPR9</accession>
<sequence length="485" mass="55014">MVLSFQIERLKKVKKKKLSALLKMDSIKPTPNISSLVHTFTRVLRLRASGITPIDGIKKIKTVDSAPKLIHSQTLVVDEDKEKKKEEEEKLRRREAMEVLLAMLFASISAVKAAYAQLQIAQSPYDPNCIQSADEVIVSELKTLSNLKHCHLKKQILPSQDSQLSAEIREQENLLKTYEIMEKKLKSQLQLKDSEILFLKEKLVDSDKQSKLLEKKMNPKSSSSTESTTTTTTTTTFDNLHFSGLNPTHFITAHNITLKSIRSFIKLMMEEMATASWDIDAAADSIEPDAVSAKPFNKLLVFESYVCRKMFAGFQELDFSIPIEKSSSGSKQSSRKRLCFKSFMNLKSRKAMEILKENPMSEFGRFCKLKYLSVVHPKMEAVFFGDVRQRSLISSGGFPETAFFRVFAEMAKWVWLLHCLGFSFEKEASIFQVRRGCCFSEVFMESAAEDGYPTAEVRPRVVFTVVPGFRVGKTVVQCKVYLSPA</sequence>
<dbReference type="OrthoDB" id="1915848at2759"/>
<dbReference type="Pfam" id="PF04859">
    <property type="entry name" value="DUF641"/>
    <property type="match status" value="1"/>
</dbReference>
<keyword evidence="4" id="KW-1185">Reference proteome</keyword>
<evidence type="ECO:0000259" key="1">
    <source>
        <dbReference type="Pfam" id="PF04859"/>
    </source>
</evidence>
<dbReference type="InterPro" id="IPR040225">
    <property type="entry name" value="GIL1-like"/>
</dbReference>
<name>A0A3S3NPR9_9MAGN</name>
<dbReference type="GO" id="GO:0009639">
    <property type="term" value="P:response to red or far red light"/>
    <property type="evidence" value="ECO:0007669"/>
    <property type="project" value="InterPro"/>
</dbReference>
<dbReference type="InterPro" id="IPR056813">
    <property type="entry name" value="GIL1_IRKI_C"/>
</dbReference>
<feature type="domain" description="DUF641" evidence="1">
    <location>
        <begin position="93"/>
        <end position="216"/>
    </location>
</feature>
<evidence type="ECO:0000313" key="3">
    <source>
        <dbReference type="EMBL" id="RWR96296.1"/>
    </source>
</evidence>
<evidence type="ECO:0000313" key="4">
    <source>
        <dbReference type="Proteomes" id="UP000283530"/>
    </source>
</evidence>
<reference evidence="3 4" key="1">
    <citation type="journal article" date="2019" name="Nat. Plants">
        <title>Stout camphor tree genome fills gaps in understanding of flowering plant genome evolution.</title>
        <authorList>
            <person name="Chaw S.M."/>
            <person name="Liu Y.C."/>
            <person name="Wu Y.W."/>
            <person name="Wang H.Y."/>
            <person name="Lin C.I."/>
            <person name="Wu C.S."/>
            <person name="Ke H.M."/>
            <person name="Chang L.Y."/>
            <person name="Hsu C.Y."/>
            <person name="Yang H.T."/>
            <person name="Sudianto E."/>
            <person name="Hsu M.H."/>
            <person name="Wu K.P."/>
            <person name="Wang L.N."/>
            <person name="Leebens-Mack J.H."/>
            <person name="Tsai I.J."/>
        </authorList>
    </citation>
    <scope>NUCLEOTIDE SEQUENCE [LARGE SCALE GENOMIC DNA]</scope>
    <source>
        <strain evidence="4">cv. Chaw 1501</strain>
        <tissue evidence="3">Young leaves</tissue>
    </source>
</reference>
<dbReference type="EMBL" id="QPKB01000012">
    <property type="protein sequence ID" value="RWR96296.1"/>
    <property type="molecule type" value="Genomic_DNA"/>
</dbReference>
<dbReference type="AlphaFoldDB" id="A0A3S3NPR9"/>
<dbReference type="Pfam" id="PF24994">
    <property type="entry name" value="GIL1_IRKI_C"/>
    <property type="match status" value="1"/>
</dbReference>
<protein>
    <submittedName>
        <fullName evidence="3">IRK-interacting protein</fullName>
    </submittedName>
</protein>
<dbReference type="Proteomes" id="UP000283530">
    <property type="component" value="Unassembled WGS sequence"/>
</dbReference>
<dbReference type="GO" id="GO:0009959">
    <property type="term" value="P:negative gravitropism"/>
    <property type="evidence" value="ECO:0007669"/>
    <property type="project" value="InterPro"/>
</dbReference>
<dbReference type="PANTHER" id="PTHR31161">
    <property type="entry name" value="PROTEIN GRAVITROPIC IN THE LIGHT 1"/>
    <property type="match status" value="1"/>
</dbReference>
<evidence type="ECO:0000259" key="2">
    <source>
        <dbReference type="Pfam" id="PF24994"/>
    </source>
</evidence>
<feature type="domain" description="GIL1/IRKI C-terminal" evidence="2">
    <location>
        <begin position="430"/>
        <end position="481"/>
    </location>
</feature>
<proteinExistence type="predicted"/>
<organism evidence="3 4">
    <name type="scientific">Cinnamomum micranthum f. kanehirae</name>
    <dbReference type="NCBI Taxonomy" id="337451"/>
    <lineage>
        <taxon>Eukaryota</taxon>
        <taxon>Viridiplantae</taxon>
        <taxon>Streptophyta</taxon>
        <taxon>Embryophyta</taxon>
        <taxon>Tracheophyta</taxon>
        <taxon>Spermatophyta</taxon>
        <taxon>Magnoliopsida</taxon>
        <taxon>Magnoliidae</taxon>
        <taxon>Laurales</taxon>
        <taxon>Lauraceae</taxon>
        <taxon>Cinnamomum</taxon>
    </lineage>
</organism>
<dbReference type="InterPro" id="IPR006943">
    <property type="entry name" value="DUF641_pln"/>
</dbReference>